<protein>
    <submittedName>
        <fullName evidence="7">Prostate-associated microseminoprotein</fullName>
    </submittedName>
</protein>
<reference evidence="7" key="1">
    <citation type="submission" date="2025-08" db="UniProtKB">
        <authorList>
            <consortium name="RefSeq"/>
        </authorList>
    </citation>
    <scope>IDENTIFICATION</scope>
</reference>
<dbReference type="Bgee" id="ENSSSAG00000051462">
    <property type="expression patterns" value="Expressed in hindgut and 7 other cell types or tissues"/>
</dbReference>
<dbReference type="InterPro" id="IPR008735">
    <property type="entry name" value="PSP94"/>
</dbReference>
<gene>
    <name evidence="7" type="primary">msmp2</name>
</gene>
<feature type="chain" id="PRO_5010302796" evidence="5">
    <location>
        <begin position="29"/>
        <end position="146"/>
    </location>
</feature>
<evidence type="ECO:0000256" key="4">
    <source>
        <dbReference type="ARBA" id="ARBA00023157"/>
    </source>
</evidence>
<feature type="signal peptide" evidence="5">
    <location>
        <begin position="1"/>
        <end position="28"/>
    </location>
</feature>
<dbReference type="OMA" id="NSGECFF"/>
<comment type="similarity">
    <text evidence="2">Belongs to the beta-microseminoprotein family.</text>
</comment>
<proteinExistence type="inferred from homology"/>
<dbReference type="KEGG" id="sasa:106575589"/>
<dbReference type="OrthoDB" id="8452296at2759"/>
<evidence type="ECO:0000256" key="3">
    <source>
        <dbReference type="ARBA" id="ARBA00022525"/>
    </source>
</evidence>
<evidence type="ECO:0000313" key="6">
    <source>
        <dbReference type="Proteomes" id="UP001652741"/>
    </source>
</evidence>
<evidence type="ECO:0000256" key="1">
    <source>
        <dbReference type="ARBA" id="ARBA00004613"/>
    </source>
</evidence>
<evidence type="ECO:0000313" key="7">
    <source>
        <dbReference type="RefSeq" id="XP_014007665.1"/>
    </source>
</evidence>
<keyword evidence="5" id="KW-0732">Signal</keyword>
<dbReference type="PANTHER" id="PTHR10500">
    <property type="entry name" value="BETA-MICROSEMINOPROTEIN"/>
    <property type="match status" value="1"/>
</dbReference>
<dbReference type="AlphaFoldDB" id="A0A1S3MX34"/>
<accession>A0A1S3MX34</accession>
<dbReference type="GO" id="GO:0005615">
    <property type="term" value="C:extracellular space"/>
    <property type="evidence" value="ECO:0007669"/>
    <property type="project" value="TreeGrafter"/>
</dbReference>
<dbReference type="PANTHER" id="PTHR10500:SF6">
    <property type="entry name" value="PROSTATE-ASSOCIATED MICROSEMINOPROTEIN"/>
    <property type="match status" value="1"/>
</dbReference>
<dbReference type="Proteomes" id="UP001652741">
    <property type="component" value="Chromosome ssa02"/>
</dbReference>
<keyword evidence="3" id="KW-0964">Secreted</keyword>
<organism evidence="6 7">
    <name type="scientific">Salmo salar</name>
    <name type="common">Atlantic salmon</name>
    <dbReference type="NCBI Taxonomy" id="8030"/>
    <lineage>
        <taxon>Eukaryota</taxon>
        <taxon>Metazoa</taxon>
        <taxon>Chordata</taxon>
        <taxon>Craniata</taxon>
        <taxon>Vertebrata</taxon>
        <taxon>Euteleostomi</taxon>
        <taxon>Actinopterygii</taxon>
        <taxon>Neopterygii</taxon>
        <taxon>Teleostei</taxon>
        <taxon>Protacanthopterygii</taxon>
        <taxon>Salmoniformes</taxon>
        <taxon>Salmonidae</taxon>
        <taxon>Salmoninae</taxon>
        <taxon>Salmo</taxon>
    </lineage>
</organism>
<dbReference type="GO" id="GO:0005737">
    <property type="term" value="C:cytoplasm"/>
    <property type="evidence" value="ECO:0007669"/>
    <property type="project" value="TreeGrafter"/>
</dbReference>
<keyword evidence="4" id="KW-1015">Disulfide bond</keyword>
<dbReference type="RefSeq" id="XP_014007665.1">
    <property type="nucleotide sequence ID" value="XM_014152190.2"/>
</dbReference>
<sequence length="146" mass="16369">MMTDPVRMMRMMLLALVFILSVSMPCLSVYNSGECYFNTKGSCEYMGQVYGIGESWMTKDCYQCVCMDPFGVGCCDHGSQPMDWCDVIRKPDSCNIIAVMKANHKLPCLCGPGCLRLGARQPWKSDSCPLFGSVHNSAIHKWEDEK</sequence>
<evidence type="ECO:0000256" key="5">
    <source>
        <dbReference type="SAM" id="SignalP"/>
    </source>
</evidence>
<comment type="subcellular location">
    <subcellularLocation>
        <location evidence="1">Secreted</location>
    </subcellularLocation>
</comment>
<keyword evidence="6" id="KW-1185">Reference proteome</keyword>
<name>A0A1S3MX34_SALSA</name>
<evidence type="ECO:0000256" key="2">
    <source>
        <dbReference type="ARBA" id="ARBA00010352"/>
    </source>
</evidence>
<dbReference type="Gene3D" id="2.60.40.1900">
    <property type="entry name" value="Beta-microseminoprotein (PSP94) domain"/>
    <property type="match status" value="1"/>
</dbReference>